<sequence length="242" mass="28023">MNIDIKADTDQARRIGGYSKDKKRPIHVKLTKESTKLAILQIAKKLKGSDIWIDQDYTKETQEERRRLIPHLKEARKKGFKAQLKFNMLIVNDQIYKWKYFLIHCIPKNAFLQTGQKSVLCNFCFIGIKTFLKLARYFHKCILHYARIAINLLKKNEQFKFKETQKTVWFIRKNKKLEAPVMEIFKQGTETDNTESTLCSLRTVNTATYISSGPGAFPVLANSNAFTISSLVISKPSLLLML</sequence>
<reference evidence="2" key="1">
    <citation type="submission" date="2023-01" db="EMBL/GenBank/DDBJ databases">
        <title>Key to firefly adult light organ development and bioluminescence: homeobox transcription factors regulate luciferase expression and transportation to peroxisome.</title>
        <authorList>
            <person name="Fu X."/>
        </authorList>
    </citation>
    <scope>NUCLEOTIDE SEQUENCE [LARGE SCALE GENOMIC DNA]</scope>
</reference>
<name>A0AAN7SMW6_9COLE</name>
<organism evidence="1 2">
    <name type="scientific">Aquatica leii</name>
    <dbReference type="NCBI Taxonomy" id="1421715"/>
    <lineage>
        <taxon>Eukaryota</taxon>
        <taxon>Metazoa</taxon>
        <taxon>Ecdysozoa</taxon>
        <taxon>Arthropoda</taxon>
        <taxon>Hexapoda</taxon>
        <taxon>Insecta</taxon>
        <taxon>Pterygota</taxon>
        <taxon>Neoptera</taxon>
        <taxon>Endopterygota</taxon>
        <taxon>Coleoptera</taxon>
        <taxon>Polyphaga</taxon>
        <taxon>Elateriformia</taxon>
        <taxon>Elateroidea</taxon>
        <taxon>Lampyridae</taxon>
        <taxon>Luciolinae</taxon>
        <taxon>Aquatica</taxon>
    </lineage>
</organism>
<dbReference type="Proteomes" id="UP001353858">
    <property type="component" value="Unassembled WGS sequence"/>
</dbReference>
<dbReference type="AlphaFoldDB" id="A0AAN7SMW6"/>
<comment type="caution">
    <text evidence="1">The sequence shown here is derived from an EMBL/GenBank/DDBJ whole genome shotgun (WGS) entry which is preliminary data.</text>
</comment>
<protein>
    <submittedName>
        <fullName evidence="1">Uncharacterized protein</fullName>
    </submittedName>
</protein>
<gene>
    <name evidence="1" type="ORF">RN001_009359</name>
</gene>
<proteinExistence type="predicted"/>
<evidence type="ECO:0000313" key="1">
    <source>
        <dbReference type="EMBL" id="KAK4876853.1"/>
    </source>
</evidence>
<keyword evidence="2" id="KW-1185">Reference proteome</keyword>
<accession>A0AAN7SMW6</accession>
<dbReference type="EMBL" id="JARPUR010000004">
    <property type="protein sequence ID" value="KAK4876853.1"/>
    <property type="molecule type" value="Genomic_DNA"/>
</dbReference>
<evidence type="ECO:0000313" key="2">
    <source>
        <dbReference type="Proteomes" id="UP001353858"/>
    </source>
</evidence>